<name>A0A3E2XIQ1_9FIRM</name>
<proteinExistence type="predicted"/>
<keyword evidence="2" id="KW-1185">Reference proteome</keyword>
<protein>
    <submittedName>
        <fullName evidence="1">Uncharacterized protein</fullName>
    </submittedName>
</protein>
<evidence type="ECO:0000313" key="2">
    <source>
        <dbReference type="Proteomes" id="UP000261231"/>
    </source>
</evidence>
<organism evidence="1 2">
    <name type="scientific">Coprococcus catus</name>
    <dbReference type="NCBI Taxonomy" id="116085"/>
    <lineage>
        <taxon>Bacteria</taxon>
        <taxon>Bacillati</taxon>
        <taxon>Bacillota</taxon>
        <taxon>Clostridia</taxon>
        <taxon>Lachnospirales</taxon>
        <taxon>Lachnospiraceae</taxon>
        <taxon>Coprococcus</taxon>
    </lineage>
</organism>
<comment type="caution">
    <text evidence="1">The sequence shown here is derived from an EMBL/GenBank/DDBJ whole genome shotgun (WGS) entry which is preliminary data.</text>
</comment>
<sequence length="63" mass="7155">MSEIFSKNVIINKSDTILMQGNGIFLLGSLDMACETHRSTNIFEDCESAKHVAIWYQRGQNTF</sequence>
<reference evidence="1 2" key="1">
    <citation type="submission" date="2018-08" db="EMBL/GenBank/DDBJ databases">
        <title>A genome reference for cultivated species of the human gut microbiota.</title>
        <authorList>
            <person name="Zou Y."/>
            <person name="Xue W."/>
            <person name="Luo G."/>
        </authorList>
    </citation>
    <scope>NUCLEOTIDE SEQUENCE [LARGE SCALE GENOMIC DNA]</scope>
    <source>
        <strain evidence="1 2">AM28-39</strain>
    </source>
</reference>
<accession>A0A3E2XIQ1</accession>
<dbReference type="EMBL" id="QVFD01000017">
    <property type="protein sequence ID" value="RGC44088.1"/>
    <property type="molecule type" value="Genomic_DNA"/>
</dbReference>
<dbReference type="Proteomes" id="UP000261231">
    <property type="component" value="Unassembled WGS sequence"/>
</dbReference>
<evidence type="ECO:0000313" key="1">
    <source>
        <dbReference type="EMBL" id="RGC44088.1"/>
    </source>
</evidence>
<gene>
    <name evidence="1" type="ORF">DW747_14030</name>
</gene>
<dbReference type="AlphaFoldDB" id="A0A3E2XIQ1"/>